<dbReference type="PANTHER" id="PTHR35526:SF3">
    <property type="entry name" value="ANTI-SIGMA-F FACTOR RSBW"/>
    <property type="match status" value="1"/>
</dbReference>
<accession>A0ABS2TX37</accession>
<dbReference type="InterPro" id="IPR003594">
    <property type="entry name" value="HATPase_dom"/>
</dbReference>
<reference evidence="3 4" key="1">
    <citation type="submission" date="2021-01" db="EMBL/GenBank/DDBJ databases">
        <title>Streptomyces acididurans sp. nov., isolated from a peat swamp forest soil.</title>
        <authorList>
            <person name="Chantavorakit T."/>
            <person name="Duangmal K."/>
        </authorList>
    </citation>
    <scope>NUCLEOTIDE SEQUENCE [LARGE SCALE GENOMIC DNA]</scope>
    <source>
        <strain evidence="3 4">KK5PA1</strain>
    </source>
</reference>
<dbReference type="Proteomes" id="UP000749040">
    <property type="component" value="Unassembled WGS sequence"/>
</dbReference>
<evidence type="ECO:0000313" key="3">
    <source>
        <dbReference type="EMBL" id="MBM9506528.1"/>
    </source>
</evidence>
<keyword evidence="4" id="KW-1185">Reference proteome</keyword>
<keyword evidence="1" id="KW-0808">Transferase</keyword>
<keyword evidence="1" id="KW-0723">Serine/threonine-protein kinase</keyword>
<keyword evidence="1" id="KW-0418">Kinase</keyword>
<dbReference type="PANTHER" id="PTHR35526">
    <property type="entry name" value="ANTI-SIGMA-F FACTOR RSBW-RELATED"/>
    <property type="match status" value="1"/>
</dbReference>
<evidence type="ECO:0000313" key="4">
    <source>
        <dbReference type="Proteomes" id="UP000749040"/>
    </source>
</evidence>
<dbReference type="GO" id="GO:0005524">
    <property type="term" value="F:ATP binding"/>
    <property type="evidence" value="ECO:0007669"/>
    <property type="project" value="UniProtKB-KW"/>
</dbReference>
<protein>
    <submittedName>
        <fullName evidence="3">ATP-binding protein</fullName>
    </submittedName>
</protein>
<feature type="domain" description="Histidine kinase/HSP90-like ATPase" evidence="2">
    <location>
        <begin position="22"/>
        <end position="118"/>
    </location>
</feature>
<name>A0ABS2TX37_9ACTN</name>
<dbReference type="RefSeq" id="WP_205358394.1">
    <property type="nucleotide sequence ID" value="NZ_JADKYB010000009.1"/>
</dbReference>
<dbReference type="InterPro" id="IPR036890">
    <property type="entry name" value="HATPase_C_sf"/>
</dbReference>
<evidence type="ECO:0000256" key="1">
    <source>
        <dbReference type="ARBA" id="ARBA00022527"/>
    </source>
</evidence>
<organism evidence="3 4">
    <name type="scientific">Actinacidiphila acididurans</name>
    <dbReference type="NCBI Taxonomy" id="2784346"/>
    <lineage>
        <taxon>Bacteria</taxon>
        <taxon>Bacillati</taxon>
        <taxon>Actinomycetota</taxon>
        <taxon>Actinomycetes</taxon>
        <taxon>Kitasatosporales</taxon>
        <taxon>Streptomycetaceae</taxon>
        <taxon>Actinacidiphila</taxon>
    </lineage>
</organism>
<keyword evidence="3" id="KW-0547">Nucleotide-binding</keyword>
<dbReference type="Pfam" id="PF13581">
    <property type="entry name" value="HATPase_c_2"/>
    <property type="match status" value="1"/>
</dbReference>
<comment type="caution">
    <text evidence="3">The sequence shown here is derived from an EMBL/GenBank/DDBJ whole genome shotgun (WGS) entry which is preliminary data.</text>
</comment>
<evidence type="ECO:0000259" key="2">
    <source>
        <dbReference type="Pfam" id="PF13581"/>
    </source>
</evidence>
<dbReference type="SUPFAM" id="SSF55874">
    <property type="entry name" value="ATPase domain of HSP90 chaperone/DNA topoisomerase II/histidine kinase"/>
    <property type="match status" value="1"/>
</dbReference>
<dbReference type="InterPro" id="IPR050267">
    <property type="entry name" value="Anti-sigma-factor_SerPK"/>
</dbReference>
<keyword evidence="3" id="KW-0067">ATP-binding</keyword>
<gene>
    <name evidence="3" type="ORF">ITX44_18600</name>
</gene>
<sequence>MTLPVPNAPAGPHTVARRWTRDPENVGRARDELCLHLAKWNMAEVTDSAVLVLSELVTNAVRHAQQPGDRLIETRFVRRDGGVRIEVHDAGDDKPELREGVPWDQESGRGLVLVDHLTGGRWGVSDREGVGKMVWAHLVCGSGGGDAAEVAP</sequence>
<dbReference type="CDD" id="cd16936">
    <property type="entry name" value="HATPase_RsbW-like"/>
    <property type="match status" value="1"/>
</dbReference>
<proteinExistence type="predicted"/>
<dbReference type="EMBL" id="JADKYB010000009">
    <property type="protein sequence ID" value="MBM9506528.1"/>
    <property type="molecule type" value="Genomic_DNA"/>
</dbReference>
<dbReference type="Gene3D" id="3.30.565.10">
    <property type="entry name" value="Histidine kinase-like ATPase, C-terminal domain"/>
    <property type="match status" value="1"/>
</dbReference>